<evidence type="ECO:0000256" key="4">
    <source>
        <dbReference type="ARBA" id="ARBA00022741"/>
    </source>
</evidence>
<evidence type="ECO:0000256" key="13">
    <source>
        <dbReference type="SAM" id="MobiDB-lite"/>
    </source>
</evidence>
<evidence type="ECO:0000259" key="14">
    <source>
        <dbReference type="PROSITE" id="PS51192"/>
    </source>
</evidence>
<keyword evidence="7 15" id="KW-0347">Helicase</keyword>
<dbReference type="GO" id="GO:0003676">
    <property type="term" value="F:nucleic acid binding"/>
    <property type="evidence" value="ECO:0007669"/>
    <property type="project" value="InterPro"/>
</dbReference>
<keyword evidence="10" id="KW-0943">RNA-mediated gene silencing</keyword>
<evidence type="ECO:0000256" key="7">
    <source>
        <dbReference type="ARBA" id="ARBA00022806"/>
    </source>
</evidence>
<comment type="catalytic activity">
    <reaction evidence="12">
        <text>ATP + H2O = ADP + phosphate + H(+)</text>
        <dbReference type="Rhea" id="RHEA:13065"/>
        <dbReference type="ChEBI" id="CHEBI:15377"/>
        <dbReference type="ChEBI" id="CHEBI:15378"/>
        <dbReference type="ChEBI" id="CHEBI:30616"/>
        <dbReference type="ChEBI" id="CHEBI:43474"/>
        <dbReference type="ChEBI" id="CHEBI:456216"/>
        <dbReference type="EC" id="3.6.4.13"/>
    </reaction>
</comment>
<dbReference type="Pfam" id="PF00270">
    <property type="entry name" value="DEAD"/>
    <property type="match status" value="1"/>
</dbReference>
<evidence type="ECO:0000313" key="15">
    <source>
        <dbReference type="EMBL" id="LAC23907.1"/>
    </source>
</evidence>
<dbReference type="EC" id="3.6.4.13" evidence="1"/>
<evidence type="ECO:0000256" key="5">
    <source>
        <dbReference type="ARBA" id="ARBA00022782"/>
    </source>
</evidence>
<evidence type="ECO:0000256" key="2">
    <source>
        <dbReference type="ARBA" id="ARBA00022473"/>
    </source>
</evidence>
<name>A0A6A7FZ64_9CRUS</name>
<feature type="region of interest" description="Disordered" evidence="13">
    <location>
        <begin position="37"/>
        <end position="56"/>
    </location>
</feature>
<accession>A0A6A7FZ64</accession>
<keyword evidence="4" id="KW-0547">Nucleotide-binding</keyword>
<organism evidence="15">
    <name type="scientific">Hirondellea gigas</name>
    <dbReference type="NCBI Taxonomy" id="1518452"/>
    <lineage>
        <taxon>Eukaryota</taxon>
        <taxon>Metazoa</taxon>
        <taxon>Ecdysozoa</taxon>
        <taxon>Arthropoda</taxon>
        <taxon>Crustacea</taxon>
        <taxon>Multicrustacea</taxon>
        <taxon>Malacostraca</taxon>
        <taxon>Eumalacostraca</taxon>
        <taxon>Peracarida</taxon>
        <taxon>Amphipoda</taxon>
        <taxon>Amphilochidea</taxon>
        <taxon>Lysianassida</taxon>
        <taxon>Lysianassidira</taxon>
        <taxon>Lysianassoidea</taxon>
        <taxon>Lysianassidae</taxon>
        <taxon>Hirondellea</taxon>
    </lineage>
</organism>
<dbReference type="PANTHER" id="PTHR22655:SF2">
    <property type="entry name" value="ATP-DEPENDENT RNA HELICASE TDRD12-RELATED"/>
    <property type="match status" value="1"/>
</dbReference>
<dbReference type="SUPFAM" id="SSF63748">
    <property type="entry name" value="Tudor/PWWP/MBT"/>
    <property type="match status" value="1"/>
</dbReference>
<dbReference type="InterPro" id="IPR011545">
    <property type="entry name" value="DEAD/DEAH_box_helicase_dom"/>
</dbReference>
<evidence type="ECO:0000256" key="1">
    <source>
        <dbReference type="ARBA" id="ARBA00012552"/>
    </source>
</evidence>
<dbReference type="GO" id="GO:0051321">
    <property type="term" value="P:meiotic cell cycle"/>
    <property type="evidence" value="ECO:0007669"/>
    <property type="project" value="UniProtKB-KW"/>
</dbReference>
<proteinExistence type="evidence at transcript level"/>
<evidence type="ECO:0000256" key="10">
    <source>
        <dbReference type="ARBA" id="ARBA00023158"/>
    </source>
</evidence>
<dbReference type="CDD" id="cd20435">
    <property type="entry name" value="Tudor_TDRD12_rpt2"/>
    <property type="match status" value="1"/>
</dbReference>
<dbReference type="GO" id="GO:0005524">
    <property type="term" value="F:ATP binding"/>
    <property type="evidence" value="ECO:0007669"/>
    <property type="project" value="UniProtKB-KW"/>
</dbReference>
<dbReference type="GO" id="GO:0005737">
    <property type="term" value="C:cytoplasm"/>
    <property type="evidence" value="ECO:0007669"/>
    <property type="project" value="UniProtKB-ARBA"/>
</dbReference>
<evidence type="ECO:0000256" key="8">
    <source>
        <dbReference type="ARBA" id="ARBA00022840"/>
    </source>
</evidence>
<keyword evidence="9" id="KW-0744">Spermatogenesis</keyword>
<keyword evidence="11" id="KW-0469">Meiosis</keyword>
<dbReference type="GO" id="GO:0016787">
    <property type="term" value="F:hydrolase activity"/>
    <property type="evidence" value="ECO:0007669"/>
    <property type="project" value="UniProtKB-KW"/>
</dbReference>
<keyword evidence="2" id="KW-0217">Developmental protein</keyword>
<dbReference type="SMART" id="SM00487">
    <property type="entry name" value="DEXDc"/>
    <property type="match status" value="1"/>
</dbReference>
<dbReference type="Gene3D" id="3.40.50.300">
    <property type="entry name" value="P-loop containing nucleotide triphosphate hydrolases"/>
    <property type="match status" value="2"/>
</dbReference>
<evidence type="ECO:0000256" key="9">
    <source>
        <dbReference type="ARBA" id="ARBA00022871"/>
    </source>
</evidence>
<protein>
    <recommendedName>
        <fullName evidence="1">RNA helicase</fullName>
        <ecNumber evidence="1">3.6.4.13</ecNumber>
    </recommendedName>
</protein>
<dbReference type="GO" id="GO:0003724">
    <property type="term" value="F:RNA helicase activity"/>
    <property type="evidence" value="ECO:0007669"/>
    <property type="project" value="UniProtKB-EC"/>
</dbReference>
<evidence type="ECO:0000256" key="11">
    <source>
        <dbReference type="ARBA" id="ARBA00023254"/>
    </source>
</evidence>
<feature type="domain" description="Helicase ATP-binding" evidence="14">
    <location>
        <begin position="274"/>
        <end position="475"/>
    </location>
</feature>
<dbReference type="Gene3D" id="2.40.50.90">
    <property type="match status" value="1"/>
</dbReference>
<evidence type="ECO:0000256" key="12">
    <source>
        <dbReference type="ARBA" id="ARBA00047984"/>
    </source>
</evidence>
<dbReference type="GO" id="GO:0042078">
    <property type="term" value="P:germ-line stem cell division"/>
    <property type="evidence" value="ECO:0007669"/>
    <property type="project" value="TreeGrafter"/>
</dbReference>
<reference evidence="15" key="1">
    <citation type="submission" date="2017-11" db="EMBL/GenBank/DDBJ databases">
        <title>The sensing device of the deep-sea amphipod.</title>
        <authorList>
            <person name="Kobayashi H."/>
            <person name="Nagahama T."/>
            <person name="Arai W."/>
            <person name="Sasagawa Y."/>
            <person name="Umeda M."/>
            <person name="Hayashi T."/>
            <person name="Nikaido I."/>
            <person name="Watanabe H."/>
            <person name="Oguri K."/>
            <person name="Kitazato H."/>
            <person name="Fujioka K."/>
            <person name="Kido Y."/>
            <person name="Takami H."/>
        </authorList>
    </citation>
    <scope>NUCLEOTIDE SEQUENCE</scope>
    <source>
        <tissue evidence="15">Whole body</tissue>
    </source>
</reference>
<evidence type="ECO:0000256" key="6">
    <source>
        <dbReference type="ARBA" id="ARBA00022801"/>
    </source>
</evidence>
<keyword evidence="6" id="KW-0378">Hydrolase</keyword>
<dbReference type="Pfam" id="PF00567">
    <property type="entry name" value="TUDOR"/>
    <property type="match status" value="1"/>
</dbReference>
<keyword evidence="3" id="KW-0677">Repeat</keyword>
<dbReference type="GO" id="GO:0031047">
    <property type="term" value="P:regulatory ncRNA-mediated gene silencing"/>
    <property type="evidence" value="ECO:0007669"/>
    <property type="project" value="UniProtKB-KW"/>
</dbReference>
<keyword evidence="8" id="KW-0067">ATP-binding</keyword>
<dbReference type="Gene3D" id="2.30.30.140">
    <property type="match status" value="1"/>
</dbReference>
<dbReference type="InterPro" id="IPR014001">
    <property type="entry name" value="Helicase_ATP-bd"/>
</dbReference>
<dbReference type="InterPro" id="IPR035437">
    <property type="entry name" value="SNase_OB-fold_sf"/>
</dbReference>
<dbReference type="PROSITE" id="PS51192">
    <property type="entry name" value="HELICASE_ATP_BIND_1"/>
    <property type="match status" value="1"/>
</dbReference>
<evidence type="ECO:0000256" key="3">
    <source>
        <dbReference type="ARBA" id="ARBA00022737"/>
    </source>
</evidence>
<dbReference type="SUPFAM" id="SSF52540">
    <property type="entry name" value="P-loop containing nucleoside triphosphate hydrolases"/>
    <property type="match status" value="2"/>
</dbReference>
<sequence>MSDVEGEAEERQLGIIPSHEALQLDNVFSKIKKNIARRSNDQNEDDNESITSNVGFTNDNLLSREDFNPCNNDRVASNVATMPEYSEPVIGDLLVALKNDARGLVAGEQFRVKENNCVKEYKETFCLGKTNSSATSDLVSDVRDEDKLSVTSLQNENLVNAPSEPECIAPSRLHSSHHVKQNKRLVVGSGNSNGSKLLIETNGVLDKDTNIETDVVRLHRLYRVFITSGFFSLPEEDIVVNNYIRGNVLHKSVISVMNQSGSIQQASRIQAFMWPIVVRGQNIVAVGERGSGKTLGYTLPLVSLLLDMWPCIAREASVRVGGVAVIVCKGWRAVQCVGDTFAQLLKDHGLRVVATWGGLGEKHLSEVQKEVCRGADILVTTLPFLLRIVGASEGSSNEKIHFDLLSHCFHLVLDDADVIMDNDAHGVKLLLTEWASQRANSKNTHFSQQLIITASSWTKFMERLVQFLEPLMEPSVIISSPFEAAKASHVKSVVHCTNNILSSGRQSLGDVVDLVKEVPDKKVIIFVENCREVKQMRQLFASVAILPQTIHGRKLMWEVQEEVTSWNSTDKEKVMVVSASTVAILLEQDVRDADVLVHVHIPKVKSEFNQRFSFLMDNYVKDFKSEISNHLVSYVFVDNNDAVLPYYMEEVWMSLETSMPSEFNIHFAEKLQEEMPLCHFLKAFGSCPSVNQCEWRHKMQQQDLWNKLPDYGIVTVEIVKVLNGSRYLVRLNEYRETNTSHPIDLSQNHLTLFMDIQNYCSDPANLLPASDIKVGLMFLTLHESVWTRVRVLHIYKKSNTMQVTLFLLDEGDEITTNPSELYQTPEKLSRLPQLVVEVYLCKVRPLDHDTEWTHHANLYIEKLFSDAAENARFSGSIALSLSNTLWLSPLVEIVKVEGRNIRKESVRSQLIRLGYGCENQQHIELLKAQYNTVEKDSDAGQSSSWLSFWKQD</sequence>
<dbReference type="EMBL" id="IACT01004727">
    <property type="protein sequence ID" value="LAC23907.1"/>
    <property type="molecule type" value="mRNA"/>
</dbReference>
<keyword evidence="5" id="KW-0221">Differentiation</keyword>
<dbReference type="PANTHER" id="PTHR22655">
    <property type="entry name" value="ATP-DEPENDENT RNA HELICASE TDRD12-RELATED"/>
    <property type="match status" value="1"/>
</dbReference>
<dbReference type="AlphaFoldDB" id="A0A6A7FZ64"/>
<dbReference type="GO" id="GO:0007283">
    <property type="term" value="P:spermatogenesis"/>
    <property type="evidence" value="ECO:0007669"/>
    <property type="project" value="UniProtKB-KW"/>
</dbReference>
<dbReference type="InterPro" id="IPR027417">
    <property type="entry name" value="P-loop_NTPase"/>
</dbReference>
<dbReference type="InterPro" id="IPR002999">
    <property type="entry name" value="Tudor"/>
</dbReference>